<name>A0AB33TTU5_NEIME</name>
<gene>
    <name evidence="2" type="ORF">ERS514591_00498</name>
</gene>
<dbReference type="EMBL" id="FEVP01000004">
    <property type="protein sequence ID" value="CWP44140.1"/>
    <property type="molecule type" value="Genomic_DNA"/>
</dbReference>
<dbReference type="Proteomes" id="UP000072443">
    <property type="component" value="Unassembled WGS sequence"/>
</dbReference>
<accession>A0AB33TTU5</accession>
<feature type="transmembrane region" description="Helical" evidence="1">
    <location>
        <begin position="12"/>
        <end position="32"/>
    </location>
</feature>
<organism evidence="2 3">
    <name type="scientific">Neisseria meningitidis</name>
    <dbReference type="NCBI Taxonomy" id="487"/>
    <lineage>
        <taxon>Bacteria</taxon>
        <taxon>Pseudomonadati</taxon>
        <taxon>Pseudomonadota</taxon>
        <taxon>Betaproteobacteria</taxon>
        <taxon>Neisseriales</taxon>
        <taxon>Neisseriaceae</taxon>
        <taxon>Neisseria</taxon>
    </lineage>
</organism>
<keyword evidence="1" id="KW-0812">Transmembrane</keyword>
<comment type="caution">
    <text evidence="2">The sequence shown here is derived from an EMBL/GenBank/DDBJ whole genome shotgun (WGS) entry which is preliminary data.</text>
</comment>
<sequence length="157" mass="17530">MFGLGCLKMCRLLWLAAAECGSVVSIVGWASAHRPACRCFTVVAACCCFGGLKPTLLCLRLLPHRCRLNHLNRFFLFVLSIRRHIFRFPHAVAECGAVAARRRVGFSPPPRLPLFYCCCSLLLFRWAEAHPTERQAAVRGNIRIVCGAGRFRTAGLR</sequence>
<dbReference type="AlphaFoldDB" id="A0AB33TTU5"/>
<evidence type="ECO:0000313" key="3">
    <source>
        <dbReference type="Proteomes" id="UP000072443"/>
    </source>
</evidence>
<proteinExistence type="predicted"/>
<reference evidence="2 3" key="1">
    <citation type="submission" date="2016-02" db="EMBL/GenBank/DDBJ databases">
        <authorList>
            <consortium name="Pathogen Informatics"/>
        </authorList>
    </citation>
    <scope>NUCLEOTIDE SEQUENCE [LARGE SCALE GENOMIC DNA]</scope>
    <source>
        <strain evidence="2 3">2842STDY5881269</strain>
    </source>
</reference>
<protein>
    <recommendedName>
        <fullName evidence="4">Secreted protein</fullName>
    </recommendedName>
</protein>
<evidence type="ECO:0008006" key="4">
    <source>
        <dbReference type="Google" id="ProtNLM"/>
    </source>
</evidence>
<keyword evidence="1" id="KW-1133">Transmembrane helix</keyword>
<evidence type="ECO:0000313" key="2">
    <source>
        <dbReference type="EMBL" id="CWP44140.1"/>
    </source>
</evidence>
<keyword evidence="1" id="KW-0472">Membrane</keyword>
<evidence type="ECO:0000256" key="1">
    <source>
        <dbReference type="SAM" id="Phobius"/>
    </source>
</evidence>